<keyword evidence="1" id="KW-1133">Transmembrane helix</keyword>
<accession>A0A383RC89</accession>
<evidence type="ECO:0000313" key="3">
    <source>
        <dbReference type="Proteomes" id="UP000304148"/>
    </source>
</evidence>
<sequence>MKKVDWLIAAFFVMIGLVCLTVSAMYYQGDTFISRMDYFKLKTCLGIVVLGFVIYLIYQIIRLKKHKRNRE</sequence>
<evidence type="ECO:0000256" key="1">
    <source>
        <dbReference type="SAM" id="Phobius"/>
    </source>
</evidence>
<dbReference type="AlphaFoldDB" id="A0A383RC89"/>
<gene>
    <name evidence="2" type="ORF">PBLR_12536</name>
</gene>
<evidence type="ECO:0000313" key="2">
    <source>
        <dbReference type="EMBL" id="SYX84114.1"/>
    </source>
</evidence>
<dbReference type="RefSeq" id="WP_138186076.1">
    <property type="nucleotide sequence ID" value="NZ_LS992241.1"/>
</dbReference>
<feature type="transmembrane region" description="Helical" evidence="1">
    <location>
        <begin position="39"/>
        <end position="61"/>
    </location>
</feature>
<dbReference type="Proteomes" id="UP000304148">
    <property type="component" value="Chromosome"/>
</dbReference>
<proteinExistence type="predicted"/>
<name>A0A383RC89_PAEAL</name>
<keyword evidence="1" id="KW-0472">Membrane</keyword>
<reference evidence="3" key="1">
    <citation type="submission" date="2018-08" db="EMBL/GenBank/DDBJ databases">
        <authorList>
            <person name="Chevrot R."/>
        </authorList>
    </citation>
    <scope>NUCLEOTIDE SEQUENCE [LARGE SCALE GENOMIC DNA]</scope>
</reference>
<feature type="transmembrane region" description="Helical" evidence="1">
    <location>
        <begin position="7"/>
        <end position="27"/>
    </location>
</feature>
<organism evidence="2 3">
    <name type="scientific">Paenibacillus alvei</name>
    <name type="common">Bacillus alvei</name>
    <dbReference type="NCBI Taxonomy" id="44250"/>
    <lineage>
        <taxon>Bacteria</taxon>
        <taxon>Bacillati</taxon>
        <taxon>Bacillota</taxon>
        <taxon>Bacilli</taxon>
        <taxon>Bacillales</taxon>
        <taxon>Paenibacillaceae</taxon>
        <taxon>Paenibacillus</taxon>
    </lineage>
</organism>
<dbReference type="EMBL" id="LS992241">
    <property type="protein sequence ID" value="SYX84114.1"/>
    <property type="molecule type" value="Genomic_DNA"/>
</dbReference>
<protein>
    <submittedName>
        <fullName evidence="2">Uncharacterized protein</fullName>
    </submittedName>
</protein>
<keyword evidence="1" id="KW-0812">Transmembrane</keyword>